<dbReference type="PRINTS" id="PR00421">
    <property type="entry name" value="THIOREDOXIN"/>
</dbReference>
<dbReference type="InterPro" id="IPR017937">
    <property type="entry name" value="Thioredoxin_CS"/>
</dbReference>
<dbReference type="EMBL" id="JANIID010000060">
    <property type="protein sequence ID" value="MCQ8774926.1"/>
    <property type="molecule type" value="Genomic_DNA"/>
</dbReference>
<dbReference type="FunFam" id="3.40.30.10:FF:000001">
    <property type="entry name" value="Thioredoxin"/>
    <property type="match status" value="1"/>
</dbReference>
<evidence type="ECO:0000256" key="5">
    <source>
        <dbReference type="ARBA" id="ARBA00023284"/>
    </source>
</evidence>
<dbReference type="GO" id="GO:0045454">
    <property type="term" value="P:cell redox homeostasis"/>
    <property type="evidence" value="ECO:0007669"/>
    <property type="project" value="TreeGrafter"/>
</dbReference>
<feature type="active site" description="Nucleophile" evidence="8">
    <location>
        <position position="34"/>
    </location>
</feature>
<keyword evidence="4 9" id="KW-1015">Disulfide bond</keyword>
<gene>
    <name evidence="11" type="primary">trxA</name>
    <name evidence="11" type="ORF">NQU55_34965</name>
</gene>
<evidence type="ECO:0000256" key="7">
    <source>
        <dbReference type="PIRNR" id="PIRNR000077"/>
    </source>
</evidence>
<protein>
    <recommendedName>
        <fullName evidence="6 7">Thioredoxin</fullName>
    </recommendedName>
</protein>
<evidence type="ECO:0000256" key="2">
    <source>
        <dbReference type="ARBA" id="ARBA00022448"/>
    </source>
</evidence>
<proteinExistence type="inferred from homology"/>
<keyword evidence="3" id="KW-0249">Electron transport</keyword>
<feature type="disulfide bond" description="Redox-active" evidence="9">
    <location>
        <begin position="31"/>
        <end position="34"/>
    </location>
</feature>
<dbReference type="PROSITE" id="PS51352">
    <property type="entry name" value="THIOREDOXIN_2"/>
    <property type="match status" value="1"/>
</dbReference>
<dbReference type="PANTHER" id="PTHR45663">
    <property type="entry name" value="GEO12009P1"/>
    <property type="match status" value="1"/>
</dbReference>
<feature type="site" description="Contributes to redox potential value" evidence="8">
    <location>
        <position position="33"/>
    </location>
</feature>
<keyword evidence="12" id="KW-1185">Reference proteome</keyword>
<accession>A0A9X2LQ44</accession>
<feature type="domain" description="Thioredoxin" evidence="10">
    <location>
        <begin position="1"/>
        <end position="107"/>
    </location>
</feature>
<dbReference type="InterPro" id="IPR013766">
    <property type="entry name" value="Thioredoxin_domain"/>
</dbReference>
<dbReference type="PROSITE" id="PS00194">
    <property type="entry name" value="THIOREDOXIN_1"/>
    <property type="match status" value="1"/>
</dbReference>
<dbReference type="Gene3D" id="3.40.30.10">
    <property type="entry name" value="Glutaredoxin"/>
    <property type="match status" value="1"/>
</dbReference>
<dbReference type="PANTHER" id="PTHR45663:SF11">
    <property type="entry name" value="GEO12009P1"/>
    <property type="match status" value="1"/>
</dbReference>
<dbReference type="InterPro" id="IPR036249">
    <property type="entry name" value="Thioredoxin-like_sf"/>
</dbReference>
<dbReference type="AlphaFoldDB" id="A0A9X2LQ44"/>
<feature type="site" description="Deprotonates C-terminal active site Cys" evidence="8">
    <location>
        <position position="25"/>
    </location>
</feature>
<dbReference type="NCBIfam" id="TIGR01068">
    <property type="entry name" value="thioredoxin"/>
    <property type="match status" value="1"/>
</dbReference>
<evidence type="ECO:0000256" key="1">
    <source>
        <dbReference type="ARBA" id="ARBA00008987"/>
    </source>
</evidence>
<evidence type="ECO:0000256" key="8">
    <source>
        <dbReference type="PIRSR" id="PIRSR000077-1"/>
    </source>
</evidence>
<sequence length="108" mass="11794">MALKTVTDKSFDEDVLKSDKPVLVDFWAEWCGPCRQIAPSLEAIAAEYGEKIEIVKLNIDQNPATAAKYGVMSIPTLNVYQGGEVVQTIVGAKPKAALERELSTFIHA</sequence>
<name>A0A9X2LQ44_9ACTN</name>
<reference evidence="11" key="1">
    <citation type="submission" date="2022-06" db="EMBL/GenBank/DDBJ databases">
        <title>WGS of actinobacteria.</title>
        <authorList>
            <person name="Thawai C."/>
        </authorList>
    </citation>
    <scope>NUCLEOTIDE SEQUENCE</scope>
    <source>
        <strain evidence="11">AA8</strain>
    </source>
</reference>
<keyword evidence="5 9" id="KW-0676">Redox-active center</keyword>
<dbReference type="CDD" id="cd02947">
    <property type="entry name" value="TRX_family"/>
    <property type="match status" value="1"/>
</dbReference>
<dbReference type="PIRSF" id="PIRSF000077">
    <property type="entry name" value="Thioredoxin"/>
    <property type="match status" value="1"/>
</dbReference>
<comment type="caution">
    <text evidence="11">The sequence shown here is derived from an EMBL/GenBank/DDBJ whole genome shotgun (WGS) entry which is preliminary data.</text>
</comment>
<feature type="site" description="Contributes to redox potential value" evidence="8">
    <location>
        <position position="32"/>
    </location>
</feature>
<comment type="similarity">
    <text evidence="1 7">Belongs to the thioredoxin family.</text>
</comment>
<evidence type="ECO:0000256" key="3">
    <source>
        <dbReference type="ARBA" id="ARBA00022982"/>
    </source>
</evidence>
<dbReference type="GO" id="GO:0005829">
    <property type="term" value="C:cytosol"/>
    <property type="evidence" value="ECO:0007669"/>
    <property type="project" value="TreeGrafter"/>
</dbReference>
<evidence type="ECO:0000256" key="9">
    <source>
        <dbReference type="PIRSR" id="PIRSR000077-4"/>
    </source>
</evidence>
<dbReference type="SUPFAM" id="SSF52833">
    <property type="entry name" value="Thioredoxin-like"/>
    <property type="match status" value="1"/>
</dbReference>
<evidence type="ECO:0000256" key="4">
    <source>
        <dbReference type="ARBA" id="ARBA00023157"/>
    </source>
</evidence>
<dbReference type="Pfam" id="PF00085">
    <property type="entry name" value="Thioredoxin"/>
    <property type="match status" value="1"/>
</dbReference>
<evidence type="ECO:0000259" key="10">
    <source>
        <dbReference type="PROSITE" id="PS51352"/>
    </source>
</evidence>
<organism evidence="11 12">
    <name type="scientific">Streptomyces telluris</name>
    <dbReference type="NCBI Taxonomy" id="2720021"/>
    <lineage>
        <taxon>Bacteria</taxon>
        <taxon>Bacillati</taxon>
        <taxon>Actinomycetota</taxon>
        <taxon>Actinomycetes</taxon>
        <taxon>Kitasatosporales</taxon>
        <taxon>Streptomycetaceae</taxon>
        <taxon>Streptomyces</taxon>
    </lineage>
</organism>
<evidence type="ECO:0000313" key="12">
    <source>
        <dbReference type="Proteomes" id="UP001142374"/>
    </source>
</evidence>
<evidence type="ECO:0000313" key="11">
    <source>
        <dbReference type="EMBL" id="MCQ8774926.1"/>
    </source>
</evidence>
<dbReference type="GO" id="GO:0015035">
    <property type="term" value="F:protein-disulfide reductase activity"/>
    <property type="evidence" value="ECO:0007669"/>
    <property type="project" value="UniProtKB-UniRule"/>
</dbReference>
<feature type="active site" description="Nucleophile" evidence="8">
    <location>
        <position position="31"/>
    </location>
</feature>
<evidence type="ECO:0000256" key="6">
    <source>
        <dbReference type="NCBIfam" id="TIGR01068"/>
    </source>
</evidence>
<dbReference type="InterPro" id="IPR005746">
    <property type="entry name" value="Thioredoxin"/>
</dbReference>
<dbReference type="Proteomes" id="UP001142374">
    <property type="component" value="Unassembled WGS sequence"/>
</dbReference>
<dbReference type="RefSeq" id="WP_168095373.1">
    <property type="nucleotide sequence ID" value="NZ_JAATER010000403.1"/>
</dbReference>
<keyword evidence="2" id="KW-0813">Transport</keyword>